<proteinExistence type="predicted"/>
<reference evidence="2 3" key="1">
    <citation type="submission" date="2020-07" db="EMBL/GenBank/DDBJ databases">
        <title>Sequencing the genomes of 1000 actinobacteria strains.</title>
        <authorList>
            <person name="Klenk H.-P."/>
        </authorList>
    </citation>
    <scope>NUCLEOTIDE SEQUENCE [LARGE SCALE GENOMIC DNA]</scope>
    <source>
        <strain evidence="2 3">DSM 15131</strain>
    </source>
</reference>
<protein>
    <submittedName>
        <fullName evidence="2">Uncharacterized protein</fullName>
    </submittedName>
</protein>
<keyword evidence="1" id="KW-1133">Transmembrane helix</keyword>
<evidence type="ECO:0000256" key="1">
    <source>
        <dbReference type="SAM" id="Phobius"/>
    </source>
</evidence>
<feature type="transmembrane region" description="Helical" evidence="1">
    <location>
        <begin position="161"/>
        <end position="190"/>
    </location>
</feature>
<dbReference type="AlphaFoldDB" id="A0A7Y9ZLL8"/>
<feature type="transmembrane region" description="Helical" evidence="1">
    <location>
        <begin position="21"/>
        <end position="41"/>
    </location>
</feature>
<keyword evidence="1" id="KW-0472">Membrane</keyword>
<feature type="transmembrane region" description="Helical" evidence="1">
    <location>
        <begin position="237"/>
        <end position="256"/>
    </location>
</feature>
<gene>
    <name evidence="2" type="ORF">BJ993_004822</name>
</gene>
<feature type="transmembrane region" description="Helical" evidence="1">
    <location>
        <begin position="210"/>
        <end position="230"/>
    </location>
</feature>
<name>A0A7Y9ZLL8_9ACTN</name>
<evidence type="ECO:0000313" key="2">
    <source>
        <dbReference type="EMBL" id="NYI47742.1"/>
    </source>
</evidence>
<dbReference type="EMBL" id="JACBZM010000001">
    <property type="protein sequence ID" value="NYI47742.1"/>
    <property type="molecule type" value="Genomic_DNA"/>
</dbReference>
<evidence type="ECO:0000313" key="3">
    <source>
        <dbReference type="Proteomes" id="UP000562045"/>
    </source>
</evidence>
<accession>A0A7Y9ZLL8</accession>
<feature type="transmembrane region" description="Helical" evidence="1">
    <location>
        <begin position="309"/>
        <end position="327"/>
    </location>
</feature>
<feature type="transmembrane region" description="Helical" evidence="1">
    <location>
        <begin position="119"/>
        <end position="140"/>
    </location>
</feature>
<comment type="caution">
    <text evidence="2">The sequence shown here is derived from an EMBL/GenBank/DDBJ whole genome shotgun (WGS) entry which is preliminary data.</text>
</comment>
<dbReference type="Proteomes" id="UP000562045">
    <property type="component" value="Unassembled WGS sequence"/>
</dbReference>
<dbReference type="RefSeq" id="WP_179651808.1">
    <property type="nucleotide sequence ID" value="NZ_JACBZM010000001.1"/>
</dbReference>
<organism evidence="2 3">
    <name type="scientific">Nocardioides aromaticivorans</name>
    <dbReference type="NCBI Taxonomy" id="200618"/>
    <lineage>
        <taxon>Bacteria</taxon>
        <taxon>Bacillati</taxon>
        <taxon>Actinomycetota</taxon>
        <taxon>Actinomycetes</taxon>
        <taxon>Propionibacteriales</taxon>
        <taxon>Nocardioidaceae</taxon>
        <taxon>Nocardioides</taxon>
    </lineage>
</organism>
<keyword evidence="1" id="KW-0812">Transmembrane</keyword>
<sequence>MNAYVRLLLVEVRRYLRRRAVQLLMAACVAVPAFIGVVTILNTQPPSDADIAQLERDAEMSRQSELDYCTENPTDWGIEATGEDAAAACAAQIPDADEYADEYGYYDTLRLRDEESNSGVAVASVLAILLLLAGTTFTGHDWNSGSVSNQLLFEPRRTRVWTAKALVATGGALLVAAVVMTAYWAVLGLVAGSRDTLADGDLLHAFQMGWRSAGVAAASALLGFVLTMLFRSTVATIGILLGASVAGSLLLAAVGISERWNPAVNLLALIDNGTTYWSEDACSDEGSEVDGYDGYYDCEEVVTFGDASLYLGSFLLVGGVASFVSFGRRDVP</sequence>